<keyword evidence="2" id="KW-0808">Transferase</keyword>
<keyword evidence="3" id="KW-0949">S-adenosyl-L-methionine</keyword>
<accession>A0A9D4UKZ1</accession>
<dbReference type="InterPro" id="IPR004033">
    <property type="entry name" value="UbiE/COQ5_MeTrFase"/>
</dbReference>
<protein>
    <recommendedName>
        <fullName evidence="6">2-phytyl-1,4-beta-naphthoquinone methyltransferase, chloroplastic</fullName>
    </recommendedName>
</protein>
<comment type="caution">
    <text evidence="4">The sequence shown here is derived from an EMBL/GenBank/DDBJ whole genome shotgun (WGS) entry which is preliminary data.</text>
</comment>
<evidence type="ECO:0008006" key="6">
    <source>
        <dbReference type="Google" id="ProtNLM"/>
    </source>
</evidence>
<name>A0A9D4UKZ1_ADICA</name>
<evidence type="ECO:0000313" key="4">
    <source>
        <dbReference type="EMBL" id="KAI5069662.1"/>
    </source>
</evidence>
<proteinExistence type="predicted"/>
<dbReference type="AlphaFoldDB" id="A0A9D4UKZ1"/>
<keyword evidence="1" id="KW-0489">Methyltransferase</keyword>
<dbReference type="Pfam" id="PF01209">
    <property type="entry name" value="Ubie_methyltran"/>
    <property type="match status" value="1"/>
</dbReference>
<reference evidence="4" key="1">
    <citation type="submission" date="2021-01" db="EMBL/GenBank/DDBJ databases">
        <title>Adiantum capillus-veneris genome.</title>
        <authorList>
            <person name="Fang Y."/>
            <person name="Liao Q."/>
        </authorList>
    </citation>
    <scope>NUCLEOTIDE SEQUENCE</scope>
    <source>
        <strain evidence="4">H3</strain>
        <tissue evidence="4">Leaf</tissue>
    </source>
</reference>
<organism evidence="4 5">
    <name type="scientific">Adiantum capillus-veneris</name>
    <name type="common">Maidenhair fern</name>
    <dbReference type="NCBI Taxonomy" id="13818"/>
    <lineage>
        <taxon>Eukaryota</taxon>
        <taxon>Viridiplantae</taxon>
        <taxon>Streptophyta</taxon>
        <taxon>Embryophyta</taxon>
        <taxon>Tracheophyta</taxon>
        <taxon>Polypodiopsida</taxon>
        <taxon>Polypodiidae</taxon>
        <taxon>Polypodiales</taxon>
        <taxon>Pteridineae</taxon>
        <taxon>Pteridaceae</taxon>
        <taxon>Vittarioideae</taxon>
        <taxon>Adiantum</taxon>
    </lineage>
</organism>
<dbReference type="GO" id="GO:0008168">
    <property type="term" value="F:methyltransferase activity"/>
    <property type="evidence" value="ECO:0007669"/>
    <property type="project" value="UniProtKB-KW"/>
</dbReference>
<sequence>MAVSWTRAKPGDHVLDICCGSGDLSFLLAEKVGPTGKVTGLDFAKEQLVVASERQKAKLGDCYKDMRWLQGDALGLPFADEVFDAVTVGYGLRNVADIPKALHEIYRVLKLGSSASVLDFNRPSSLFVSQLQDWMLDNVVVPAATQFGMREEYAYLKNSIAQFPTGPEQEMLAIEAGFSHAVHYELASGLMGALVLRR</sequence>
<evidence type="ECO:0000256" key="2">
    <source>
        <dbReference type="ARBA" id="ARBA00022679"/>
    </source>
</evidence>
<evidence type="ECO:0000256" key="1">
    <source>
        <dbReference type="ARBA" id="ARBA00022603"/>
    </source>
</evidence>
<gene>
    <name evidence="4" type="ORF">GOP47_0015963</name>
</gene>
<dbReference type="SUPFAM" id="SSF53335">
    <property type="entry name" value="S-adenosyl-L-methionine-dependent methyltransferases"/>
    <property type="match status" value="1"/>
</dbReference>
<dbReference type="NCBIfam" id="TIGR01934">
    <property type="entry name" value="MenG_MenH_UbiE"/>
    <property type="match status" value="1"/>
</dbReference>
<dbReference type="PANTHER" id="PTHR43591">
    <property type="entry name" value="METHYLTRANSFERASE"/>
    <property type="match status" value="1"/>
</dbReference>
<dbReference type="Proteomes" id="UP000886520">
    <property type="component" value="Chromosome 15"/>
</dbReference>
<dbReference type="OrthoDB" id="6329284at2759"/>
<keyword evidence="5" id="KW-1185">Reference proteome</keyword>
<dbReference type="InterPro" id="IPR029063">
    <property type="entry name" value="SAM-dependent_MTases_sf"/>
</dbReference>
<dbReference type="Gene3D" id="3.40.50.150">
    <property type="entry name" value="Vaccinia Virus protein VP39"/>
    <property type="match status" value="1"/>
</dbReference>
<evidence type="ECO:0000313" key="5">
    <source>
        <dbReference type="Proteomes" id="UP000886520"/>
    </source>
</evidence>
<dbReference type="GO" id="GO:0032259">
    <property type="term" value="P:methylation"/>
    <property type="evidence" value="ECO:0007669"/>
    <property type="project" value="UniProtKB-KW"/>
</dbReference>
<evidence type="ECO:0000256" key="3">
    <source>
        <dbReference type="ARBA" id="ARBA00022691"/>
    </source>
</evidence>
<dbReference type="CDD" id="cd02440">
    <property type="entry name" value="AdoMet_MTases"/>
    <property type="match status" value="1"/>
</dbReference>
<dbReference type="PROSITE" id="PS51608">
    <property type="entry name" value="SAM_MT_UBIE"/>
    <property type="match status" value="1"/>
</dbReference>
<dbReference type="EMBL" id="JABFUD020000015">
    <property type="protein sequence ID" value="KAI5069662.1"/>
    <property type="molecule type" value="Genomic_DNA"/>
</dbReference>
<dbReference type="PANTHER" id="PTHR43591:SF24">
    <property type="entry name" value="2-METHOXY-6-POLYPRENYL-1,4-BENZOQUINOL METHYLASE, MITOCHONDRIAL"/>
    <property type="match status" value="1"/>
</dbReference>